<name>A0AAD7HNB1_9AGAR</name>
<dbReference type="EMBL" id="JARKIB010000202">
    <property type="protein sequence ID" value="KAJ7724495.1"/>
    <property type="molecule type" value="Genomic_DNA"/>
</dbReference>
<accession>A0AAD7HNB1</accession>
<comment type="caution">
    <text evidence="1">The sequence shown here is derived from an EMBL/GenBank/DDBJ whole genome shotgun (WGS) entry which is preliminary data.</text>
</comment>
<sequence>MLRRFSAHARFHATTLSPSSPLSPMPIPLSCPLLFLLLRLPLLSLSVEVILIRIAQLCATFPLTLRRYDNCWQRLRVAFTASLTVGPRSSWHCIPHLRAGFLKRTVDLNVGRAKLGTFTGAHTCAPSGRSYARRRGYSWCAAADDPTSRGHDGADGGRVDEHWLANVVEVMMSVESAWDVHCCASLRGFSDQHVFGGNVNDPFTQPFYPSRSGCGRVQTGGERSDTMARMVMTTPSILSTTPANFLPRLKGSKPAGARAIDDARFDGAAGSPSVEIASPSRSHPPLFASETGRLKKTRKLAAIGLDSTIRPAPAFIPAVSLERLHYTKTRARSDQIVFGAQHTKIATTGSRWILGALEYDGKCSACFGEDDGMVYLLSQSLLSRSRCLTFTSSFPPFLSRRAISLSEQGRGLYKNALVSSNDRLFFCSAASSTAAFDDDLHHLILLFGSAERSSTGSYDVHLKSAFFASLPPALQSNNPDVLFHWSLLPPPHYLPPTVPHPLNAAAPFSRKPIPPNTAQDTATSDFQATSIVLALNIQETPKYLDGWSTNRIPYSHALPSSLTTRIRFAFVQEPVGIIGAARFGHHCITPVSEMFNKSWTKRLKAPCRKRCAAKSHLIHMAIQAAKAPHTSFLPWDSNPDLYRQDLPAFVRQGRAPDSG</sequence>
<dbReference type="Proteomes" id="UP001215598">
    <property type="component" value="Unassembled WGS sequence"/>
</dbReference>
<gene>
    <name evidence="1" type="ORF">B0H16DRAFT_1785844</name>
</gene>
<organism evidence="1 2">
    <name type="scientific">Mycena metata</name>
    <dbReference type="NCBI Taxonomy" id="1033252"/>
    <lineage>
        <taxon>Eukaryota</taxon>
        <taxon>Fungi</taxon>
        <taxon>Dikarya</taxon>
        <taxon>Basidiomycota</taxon>
        <taxon>Agaricomycotina</taxon>
        <taxon>Agaricomycetes</taxon>
        <taxon>Agaricomycetidae</taxon>
        <taxon>Agaricales</taxon>
        <taxon>Marasmiineae</taxon>
        <taxon>Mycenaceae</taxon>
        <taxon>Mycena</taxon>
    </lineage>
</organism>
<dbReference type="AlphaFoldDB" id="A0AAD7HNB1"/>
<keyword evidence="2" id="KW-1185">Reference proteome</keyword>
<evidence type="ECO:0000313" key="1">
    <source>
        <dbReference type="EMBL" id="KAJ7724495.1"/>
    </source>
</evidence>
<evidence type="ECO:0000313" key="2">
    <source>
        <dbReference type="Proteomes" id="UP001215598"/>
    </source>
</evidence>
<reference evidence="1" key="1">
    <citation type="submission" date="2023-03" db="EMBL/GenBank/DDBJ databases">
        <title>Massive genome expansion in bonnet fungi (Mycena s.s.) driven by repeated elements and novel gene families across ecological guilds.</title>
        <authorList>
            <consortium name="Lawrence Berkeley National Laboratory"/>
            <person name="Harder C.B."/>
            <person name="Miyauchi S."/>
            <person name="Viragh M."/>
            <person name="Kuo A."/>
            <person name="Thoen E."/>
            <person name="Andreopoulos B."/>
            <person name="Lu D."/>
            <person name="Skrede I."/>
            <person name="Drula E."/>
            <person name="Henrissat B."/>
            <person name="Morin E."/>
            <person name="Kohler A."/>
            <person name="Barry K."/>
            <person name="LaButti K."/>
            <person name="Morin E."/>
            <person name="Salamov A."/>
            <person name="Lipzen A."/>
            <person name="Mereny Z."/>
            <person name="Hegedus B."/>
            <person name="Baldrian P."/>
            <person name="Stursova M."/>
            <person name="Weitz H."/>
            <person name="Taylor A."/>
            <person name="Grigoriev I.V."/>
            <person name="Nagy L.G."/>
            <person name="Martin F."/>
            <person name="Kauserud H."/>
        </authorList>
    </citation>
    <scope>NUCLEOTIDE SEQUENCE</scope>
    <source>
        <strain evidence="1">CBHHK182m</strain>
    </source>
</reference>
<proteinExistence type="predicted"/>
<protein>
    <submittedName>
        <fullName evidence="1">Uncharacterized protein</fullName>
    </submittedName>
</protein>